<proteinExistence type="predicted"/>
<evidence type="ECO:0000313" key="1">
    <source>
        <dbReference type="EMBL" id="SDQ03361.1"/>
    </source>
</evidence>
<accession>A0A1H0XKM5</accession>
<gene>
    <name evidence="1" type="ORF">SAMN04490195_0042</name>
</gene>
<keyword evidence="2" id="KW-1185">Reference proteome</keyword>
<dbReference type="EMBL" id="FNKJ01000001">
    <property type="protein sequence ID" value="SDQ03361.1"/>
    <property type="molecule type" value="Genomic_DNA"/>
</dbReference>
<protein>
    <submittedName>
        <fullName evidence="1">Uncharacterized protein</fullName>
    </submittedName>
</protein>
<sequence>MAKDPTTAREAMVAQMMEDFDAIVRRLEQVDADLAAKTSEAVRDAAGKVLLQAQLNFESMMEEQRNALVQAGREAAARIGNEINRSAASLVTAQAERRALGYSALLLLVGAALGAAIVFAAFGAGYFVGR</sequence>
<dbReference type="AlphaFoldDB" id="A0A1H0XKM5"/>
<dbReference type="OrthoDB" id="6879015at2"/>
<evidence type="ECO:0000313" key="2">
    <source>
        <dbReference type="Proteomes" id="UP000199570"/>
    </source>
</evidence>
<dbReference type="RefSeq" id="WP_011005948.1">
    <property type="nucleotide sequence ID" value="NZ_FNKJ01000001.1"/>
</dbReference>
<reference evidence="2" key="1">
    <citation type="submission" date="2016-10" db="EMBL/GenBank/DDBJ databases">
        <authorList>
            <person name="Varghese N."/>
            <person name="Submissions S."/>
        </authorList>
    </citation>
    <scope>NUCLEOTIDE SEQUENCE [LARGE SCALE GENOMIC DNA]</scope>
    <source>
        <strain evidence="2">BS3775</strain>
    </source>
</reference>
<name>A0A1H0XKM5_9PSED</name>
<organism evidence="1 2">
    <name type="scientific">Pseudomonas moorei</name>
    <dbReference type="NCBI Taxonomy" id="395599"/>
    <lineage>
        <taxon>Bacteria</taxon>
        <taxon>Pseudomonadati</taxon>
        <taxon>Pseudomonadota</taxon>
        <taxon>Gammaproteobacteria</taxon>
        <taxon>Pseudomonadales</taxon>
        <taxon>Pseudomonadaceae</taxon>
        <taxon>Pseudomonas</taxon>
    </lineage>
</organism>
<dbReference type="Proteomes" id="UP000199570">
    <property type="component" value="Unassembled WGS sequence"/>
</dbReference>